<dbReference type="InterPro" id="IPR023213">
    <property type="entry name" value="CAT-like_dom_sf"/>
</dbReference>
<dbReference type="PANTHER" id="PTHR31625">
    <property type="match status" value="1"/>
</dbReference>
<keyword evidence="2" id="KW-0012">Acyltransferase</keyword>
<protein>
    <submittedName>
        <fullName evidence="3">Uncharacterized protein</fullName>
    </submittedName>
</protein>
<dbReference type="AlphaFoldDB" id="A0A9D5BT50"/>
<keyword evidence="4" id="KW-1185">Reference proteome</keyword>
<evidence type="ECO:0000313" key="3">
    <source>
        <dbReference type="EMBL" id="KAJ0960035.1"/>
    </source>
</evidence>
<evidence type="ECO:0000256" key="2">
    <source>
        <dbReference type="ARBA" id="ARBA00023315"/>
    </source>
</evidence>
<dbReference type="GO" id="GO:0016747">
    <property type="term" value="F:acyltransferase activity, transferring groups other than amino-acyl groups"/>
    <property type="evidence" value="ECO:0007669"/>
    <property type="project" value="UniProtKB-ARBA"/>
</dbReference>
<dbReference type="EMBL" id="JAGGNH010000120">
    <property type="protein sequence ID" value="KAJ0960035.1"/>
    <property type="molecule type" value="Genomic_DNA"/>
</dbReference>
<dbReference type="Pfam" id="PF02458">
    <property type="entry name" value="Transferase"/>
    <property type="match status" value="1"/>
</dbReference>
<dbReference type="Proteomes" id="UP001085076">
    <property type="component" value="Unassembled WGS sequence"/>
</dbReference>
<evidence type="ECO:0000313" key="4">
    <source>
        <dbReference type="Proteomes" id="UP001085076"/>
    </source>
</evidence>
<accession>A0A9D5BT50</accession>
<gene>
    <name evidence="3" type="ORF">J5N97_000203</name>
</gene>
<keyword evidence="1" id="KW-0808">Transferase</keyword>
<evidence type="ECO:0000256" key="1">
    <source>
        <dbReference type="ARBA" id="ARBA00022679"/>
    </source>
</evidence>
<organism evidence="3 4">
    <name type="scientific">Dioscorea zingiberensis</name>
    <dbReference type="NCBI Taxonomy" id="325984"/>
    <lineage>
        <taxon>Eukaryota</taxon>
        <taxon>Viridiplantae</taxon>
        <taxon>Streptophyta</taxon>
        <taxon>Embryophyta</taxon>
        <taxon>Tracheophyta</taxon>
        <taxon>Spermatophyta</taxon>
        <taxon>Magnoliopsida</taxon>
        <taxon>Liliopsida</taxon>
        <taxon>Dioscoreales</taxon>
        <taxon>Dioscoreaceae</taxon>
        <taxon>Dioscorea</taxon>
    </lineage>
</organism>
<dbReference type="Gene3D" id="3.30.559.10">
    <property type="entry name" value="Chloramphenicol acetyltransferase-like domain"/>
    <property type="match status" value="1"/>
</dbReference>
<sequence length="157" mass="17231">MKIYTTILSFSADCRDRLQPPLGPNFFGNCVKICTVKAVSGELIKGGGHGLSFACMALQEEIRKVGENPLEELERWTDVFSGLPEGRLVLVSASPRFRVYDIYGFWVGEARQGGAGLYDLRWACCFGGREGGRFCSGISIALPPSQMDVFASLFHLV</sequence>
<proteinExistence type="predicted"/>
<dbReference type="OrthoDB" id="683650at2759"/>
<name>A0A9D5BT50_9LILI</name>
<dbReference type="InterPro" id="IPR051504">
    <property type="entry name" value="Plant_metabolite_acyltrans"/>
</dbReference>
<reference evidence="3 4" key="1">
    <citation type="journal article" date="2022" name="Hortic Res">
        <title>The genome of Dioscorea zingiberensis sheds light on the biosynthesis, origin and evolution of the medicinally important diosgenin saponins.</title>
        <authorList>
            <person name="Li Y."/>
            <person name="Tan C."/>
            <person name="Li Z."/>
            <person name="Guo J."/>
            <person name="Li S."/>
            <person name="Chen X."/>
            <person name="Wang C."/>
            <person name="Dai X."/>
            <person name="Yang H."/>
            <person name="Song W."/>
            <person name="Hou L."/>
            <person name="Xu J."/>
            <person name="Tong Z."/>
            <person name="Xu A."/>
            <person name="Yuan X."/>
            <person name="Wang W."/>
            <person name="Yang Q."/>
            <person name="Chen L."/>
            <person name="Sun Z."/>
            <person name="Wang K."/>
            <person name="Pan B."/>
            <person name="Chen J."/>
            <person name="Bao Y."/>
            <person name="Liu F."/>
            <person name="Qi X."/>
            <person name="Gang D.R."/>
            <person name="Wen J."/>
            <person name="Li J."/>
        </authorList>
    </citation>
    <scope>NUCLEOTIDE SEQUENCE [LARGE SCALE GENOMIC DNA]</scope>
    <source>
        <strain evidence="3">Dzin_1.0</strain>
    </source>
</reference>
<comment type="caution">
    <text evidence="3">The sequence shown here is derived from an EMBL/GenBank/DDBJ whole genome shotgun (WGS) entry which is preliminary data.</text>
</comment>